<dbReference type="Pfam" id="PF02171">
    <property type="entry name" value="Piwi"/>
    <property type="match status" value="1"/>
</dbReference>
<evidence type="ECO:0000313" key="2">
    <source>
        <dbReference type="EMBL" id="ERN13113.1"/>
    </source>
</evidence>
<protein>
    <recommendedName>
        <fullName evidence="1">Piwi domain-containing protein</fullName>
    </recommendedName>
</protein>
<organism evidence="2 3">
    <name type="scientific">Amborella trichopoda</name>
    <dbReference type="NCBI Taxonomy" id="13333"/>
    <lineage>
        <taxon>Eukaryota</taxon>
        <taxon>Viridiplantae</taxon>
        <taxon>Streptophyta</taxon>
        <taxon>Embryophyta</taxon>
        <taxon>Tracheophyta</taxon>
        <taxon>Spermatophyta</taxon>
        <taxon>Magnoliopsida</taxon>
        <taxon>Amborellales</taxon>
        <taxon>Amborellaceae</taxon>
        <taxon>Amborella</taxon>
    </lineage>
</organism>
<dbReference type="PANTHER" id="PTHR22891">
    <property type="entry name" value="EUKARYOTIC TRANSLATION INITIATION FACTOR 2C"/>
    <property type="match status" value="1"/>
</dbReference>
<dbReference type="eggNOG" id="KOG1041">
    <property type="taxonomic scope" value="Eukaryota"/>
</dbReference>
<dbReference type="Proteomes" id="UP000017836">
    <property type="component" value="Unassembled WGS sequence"/>
</dbReference>
<dbReference type="PROSITE" id="PS50822">
    <property type="entry name" value="PIWI"/>
    <property type="match status" value="1"/>
</dbReference>
<keyword evidence="3" id="KW-1185">Reference proteome</keyword>
<dbReference type="SUPFAM" id="SSF53098">
    <property type="entry name" value="Ribonuclease H-like"/>
    <property type="match status" value="1"/>
</dbReference>
<dbReference type="GO" id="GO:0003676">
    <property type="term" value="F:nucleic acid binding"/>
    <property type="evidence" value="ECO:0007669"/>
    <property type="project" value="InterPro"/>
</dbReference>
<name>W1PXW6_AMBTC</name>
<evidence type="ECO:0000259" key="1">
    <source>
        <dbReference type="PROSITE" id="PS50822"/>
    </source>
</evidence>
<gene>
    <name evidence="2" type="ORF">AMTR_s00040p00171500</name>
</gene>
<dbReference type="InterPro" id="IPR012337">
    <property type="entry name" value="RNaseH-like_sf"/>
</dbReference>
<dbReference type="Gene3D" id="3.30.420.10">
    <property type="entry name" value="Ribonuclease H-like superfamily/Ribonuclease H"/>
    <property type="match status" value="1"/>
</dbReference>
<evidence type="ECO:0000313" key="3">
    <source>
        <dbReference type="Proteomes" id="UP000017836"/>
    </source>
</evidence>
<dbReference type="HOGENOM" id="CLU_2041193_0_0_1"/>
<dbReference type="STRING" id="13333.W1PXW6"/>
<dbReference type="Gramene" id="ERN13113">
    <property type="protein sequence ID" value="ERN13113"/>
    <property type="gene ID" value="AMTR_s00040p00171500"/>
</dbReference>
<dbReference type="EMBL" id="KI392591">
    <property type="protein sequence ID" value="ERN13113.1"/>
    <property type="molecule type" value="Genomic_DNA"/>
</dbReference>
<sequence>MGTSRPTHYHVLWDENCFSSDELQKLIYSLCFTSTRCTKPISLVAPAYYVHLAASAFTSISPHHSMVVAADAYLLIIQRHLLRRGQVHPLKLHPCRGLPETSRTSCSTVNPNAPVLTLRLY</sequence>
<accession>W1PXW6</accession>
<dbReference type="InterPro" id="IPR036397">
    <property type="entry name" value="RNaseH_sf"/>
</dbReference>
<dbReference type="AlphaFoldDB" id="W1PXW6"/>
<dbReference type="InterPro" id="IPR003165">
    <property type="entry name" value="Piwi"/>
</dbReference>
<feature type="domain" description="Piwi" evidence="1">
    <location>
        <begin position="1"/>
        <end position="54"/>
    </location>
</feature>
<reference evidence="3" key="1">
    <citation type="journal article" date="2013" name="Science">
        <title>The Amborella genome and the evolution of flowering plants.</title>
        <authorList>
            <consortium name="Amborella Genome Project"/>
        </authorList>
    </citation>
    <scope>NUCLEOTIDE SEQUENCE [LARGE SCALE GENOMIC DNA]</scope>
</reference>
<proteinExistence type="predicted"/>